<evidence type="ECO:0000313" key="6">
    <source>
        <dbReference type="EMBL" id="MCL1045781.1"/>
    </source>
</evidence>
<keyword evidence="7" id="KW-1185">Reference proteome</keyword>
<comment type="caution">
    <text evidence="6">The sequence shown here is derived from an EMBL/GenBank/DDBJ whole genome shotgun (WGS) entry which is preliminary data.</text>
</comment>
<dbReference type="Gene3D" id="1.10.10.10">
    <property type="entry name" value="Winged helix-like DNA-binding domain superfamily/Winged helix DNA-binding domain"/>
    <property type="match status" value="1"/>
</dbReference>
<keyword evidence="3" id="KW-0238">DNA-binding</keyword>
<dbReference type="PANTHER" id="PTHR30118">
    <property type="entry name" value="HTH-TYPE TRANSCRIPTIONAL REGULATOR LEUO-RELATED"/>
    <property type="match status" value="1"/>
</dbReference>
<dbReference type="InterPro" id="IPR050389">
    <property type="entry name" value="LysR-type_TF"/>
</dbReference>
<protein>
    <submittedName>
        <fullName evidence="6">LysR family transcriptional regulator</fullName>
    </submittedName>
</protein>
<proteinExistence type="inferred from homology"/>
<dbReference type="InterPro" id="IPR000847">
    <property type="entry name" value="LysR_HTH_N"/>
</dbReference>
<evidence type="ECO:0000256" key="2">
    <source>
        <dbReference type="ARBA" id="ARBA00023015"/>
    </source>
</evidence>
<dbReference type="SUPFAM" id="SSF46785">
    <property type="entry name" value="Winged helix' DNA-binding domain"/>
    <property type="match status" value="1"/>
</dbReference>
<keyword evidence="4" id="KW-0804">Transcription</keyword>
<dbReference type="InterPro" id="IPR036388">
    <property type="entry name" value="WH-like_DNA-bd_sf"/>
</dbReference>
<sequence>MYVKYSDQINLNYLRVFNELYITRSTTGAAAKLGISQSAVSQILSKLREATGDPLFIKGQGHLVPTVRATTIGEGLAAELMLLEKKLYPDEFFNQADFDGEITFAISSPLIDIISKPLVEISSKILPKARISFVHWNDHTLDQIINGDVHIGFNLFPLNAPKEIRQIPIRESKPIFVSRTENKWIEEGMENSGFKDHVFAGVILSGINRIKGILENTDLMEGFRFKYRSESQSILANHLLTDNSVILVDELSSHHYEEYYCYQAPQRLNKLLPTSLSYAIYYLQANHQHPIYSDAERVVRNILDELLANIKIIPNQNRY</sequence>
<organism evidence="6 7">
    <name type="scientific">Shewanella electrodiphila</name>
    <dbReference type="NCBI Taxonomy" id="934143"/>
    <lineage>
        <taxon>Bacteria</taxon>
        <taxon>Pseudomonadati</taxon>
        <taxon>Pseudomonadota</taxon>
        <taxon>Gammaproteobacteria</taxon>
        <taxon>Alteromonadales</taxon>
        <taxon>Shewanellaceae</taxon>
        <taxon>Shewanella</taxon>
    </lineage>
</organism>
<evidence type="ECO:0000256" key="1">
    <source>
        <dbReference type="ARBA" id="ARBA00009437"/>
    </source>
</evidence>
<reference evidence="6 7" key="1">
    <citation type="submission" date="2022-01" db="EMBL/GenBank/DDBJ databases">
        <title>Whole genome-based taxonomy of the Shewanellaceae.</title>
        <authorList>
            <person name="Martin-Rodriguez A.J."/>
        </authorList>
    </citation>
    <scope>NUCLEOTIDE SEQUENCE [LARGE SCALE GENOMIC DNA]</scope>
    <source>
        <strain evidence="6 7">DSM 24955</strain>
    </source>
</reference>
<dbReference type="Pfam" id="PF00126">
    <property type="entry name" value="HTH_1"/>
    <property type="match status" value="1"/>
</dbReference>
<dbReference type="PANTHER" id="PTHR30118:SF11">
    <property type="entry name" value="HTH-TYPE TRANSCRIPTIONAL REGULATOR YIDZ"/>
    <property type="match status" value="1"/>
</dbReference>
<keyword evidence="2" id="KW-0805">Transcription regulation</keyword>
<evidence type="ECO:0000259" key="5">
    <source>
        <dbReference type="PROSITE" id="PS50931"/>
    </source>
</evidence>
<gene>
    <name evidence="6" type="ORF">L2737_10640</name>
</gene>
<dbReference type="PROSITE" id="PS50931">
    <property type="entry name" value="HTH_LYSR"/>
    <property type="match status" value="1"/>
</dbReference>
<dbReference type="Proteomes" id="UP001202134">
    <property type="component" value="Unassembled WGS sequence"/>
</dbReference>
<dbReference type="EMBL" id="JAKIKU010000005">
    <property type="protein sequence ID" value="MCL1045781.1"/>
    <property type="molecule type" value="Genomic_DNA"/>
</dbReference>
<evidence type="ECO:0000256" key="4">
    <source>
        <dbReference type="ARBA" id="ARBA00023163"/>
    </source>
</evidence>
<name>A0ABT0KPK8_9GAMM</name>
<dbReference type="RefSeq" id="WP_102528535.1">
    <property type="nucleotide sequence ID" value="NZ_JAKIKU010000005.1"/>
</dbReference>
<comment type="similarity">
    <text evidence="1">Belongs to the LysR transcriptional regulatory family.</text>
</comment>
<feature type="domain" description="HTH lysR-type" evidence="5">
    <location>
        <begin position="9"/>
        <end position="66"/>
    </location>
</feature>
<dbReference type="InterPro" id="IPR036390">
    <property type="entry name" value="WH_DNA-bd_sf"/>
</dbReference>
<accession>A0ABT0KPK8</accession>
<dbReference type="SUPFAM" id="SSF53850">
    <property type="entry name" value="Periplasmic binding protein-like II"/>
    <property type="match status" value="1"/>
</dbReference>
<evidence type="ECO:0000256" key="3">
    <source>
        <dbReference type="ARBA" id="ARBA00023125"/>
    </source>
</evidence>
<evidence type="ECO:0000313" key="7">
    <source>
        <dbReference type="Proteomes" id="UP001202134"/>
    </source>
</evidence>